<dbReference type="KEGG" id="tut:107368534"/>
<keyword evidence="4" id="KW-0653">Protein transport</keyword>
<dbReference type="InterPro" id="IPR027482">
    <property type="entry name" value="Sec1-like_dom2"/>
</dbReference>
<reference evidence="8" key="1">
    <citation type="submission" date="2011-08" db="EMBL/GenBank/DDBJ databases">
        <authorList>
            <person name="Rombauts S."/>
        </authorList>
    </citation>
    <scope>NUCLEOTIDE SEQUENCE</scope>
    <source>
        <strain evidence="8">London</strain>
    </source>
</reference>
<evidence type="ECO:0000256" key="2">
    <source>
        <dbReference type="ARBA" id="ARBA00009884"/>
    </source>
</evidence>
<keyword evidence="3" id="KW-0813">Transport</keyword>
<evidence type="ECO:0000256" key="3">
    <source>
        <dbReference type="ARBA" id="ARBA00022448"/>
    </source>
</evidence>
<dbReference type="InterPro" id="IPR043154">
    <property type="entry name" value="Sec-1-like_dom1"/>
</dbReference>
<evidence type="ECO:0000256" key="6">
    <source>
        <dbReference type="ARBA" id="ARBA00073001"/>
    </source>
</evidence>
<dbReference type="Gene3D" id="3.40.50.2060">
    <property type="match status" value="1"/>
</dbReference>
<dbReference type="Gene3D" id="1.25.40.60">
    <property type="match status" value="1"/>
</dbReference>
<sequence>MHLIESIKHYINLMVQETGVGMKCLLMDKETTSIVSMAYSQTEMLDKEVYLFERIDRISSCDHMKYLKCIVFLRPTKENIDLLIQELRNPKFGQYHIYFSNIISNSDIMTLAESDEHESVRDVQEFYSDFIAVSPTLFSVNVTNGSFRGNKWNPSALQRSLDGIIGVLLSLQKYPNIRYQASSDACRKLADEVNHLINKEHSLFANCSQNWPNDSPAPLLLVLDRKIDAFTPLLNQWTYQAMLHELLTINNNRINLSNIQGISKDMREVVVSAEQDDFYSKNMYKNFGEIGINIKILMEDFQDKTKSQKKVETISDMKDFIEQYPQFKKMSGTVSKHVLLISELSRLVAAHNLMDVSEAEQEMACQSEHSKSLKKVRQLLEDSRVQNIDKLRLVMLYALRFENNSNQEIAELKKILKSKGIPEEQIKSIQSLLNYAGFKSQNQTQTDLLSTVNEVFKKRIIKGLKGIENIYTQHTPILREIIEDLARGRLKVNNFPYLTEDRSQGTEKPTDIIIFMVGGTTYEEALHVDALNRSLPGVRIILGSTCIHNLASFLDELSYTSSRTGF</sequence>
<comment type="subcellular location">
    <subcellularLocation>
        <location evidence="1">Endomembrane system</location>
        <topology evidence="1">Peripheral membrane protein</topology>
    </subcellularLocation>
</comment>
<reference evidence="7" key="2">
    <citation type="submission" date="2015-06" db="UniProtKB">
        <authorList>
            <consortium name="EnsemblMetazoa"/>
        </authorList>
    </citation>
    <scope>IDENTIFICATION</scope>
</reference>
<dbReference type="FunFam" id="3.90.830.10:FF:000002">
    <property type="entry name" value="Vacuolar protein sorting-associated protein 45"/>
    <property type="match status" value="1"/>
</dbReference>
<comment type="similarity">
    <text evidence="2">Belongs to the STXBP/unc-18/SEC1 family.</text>
</comment>
<protein>
    <recommendedName>
        <fullName evidence="6">Vacuolar protein sorting-associated protein 45</fullName>
    </recommendedName>
</protein>
<accession>T1KYY8</accession>
<evidence type="ECO:0000256" key="4">
    <source>
        <dbReference type="ARBA" id="ARBA00022927"/>
    </source>
</evidence>
<dbReference type="HOGENOM" id="CLU_013933_3_1_1"/>
<dbReference type="GO" id="GO:0012505">
    <property type="term" value="C:endomembrane system"/>
    <property type="evidence" value="ECO:0007669"/>
    <property type="project" value="UniProtKB-SubCell"/>
</dbReference>
<dbReference type="PANTHER" id="PTHR11679">
    <property type="entry name" value="VESICLE PROTEIN SORTING-ASSOCIATED"/>
    <property type="match status" value="1"/>
</dbReference>
<dbReference type="Proteomes" id="UP000015104">
    <property type="component" value="Unassembled WGS sequence"/>
</dbReference>
<dbReference type="Pfam" id="PF00995">
    <property type="entry name" value="Sec1"/>
    <property type="match status" value="1"/>
</dbReference>
<organism evidence="7 8">
    <name type="scientific">Tetranychus urticae</name>
    <name type="common">Two-spotted spider mite</name>
    <dbReference type="NCBI Taxonomy" id="32264"/>
    <lineage>
        <taxon>Eukaryota</taxon>
        <taxon>Metazoa</taxon>
        <taxon>Ecdysozoa</taxon>
        <taxon>Arthropoda</taxon>
        <taxon>Chelicerata</taxon>
        <taxon>Arachnida</taxon>
        <taxon>Acari</taxon>
        <taxon>Acariformes</taxon>
        <taxon>Trombidiformes</taxon>
        <taxon>Prostigmata</taxon>
        <taxon>Eleutherengona</taxon>
        <taxon>Raphignathae</taxon>
        <taxon>Tetranychoidea</taxon>
        <taxon>Tetranychidae</taxon>
        <taxon>Tetranychus</taxon>
    </lineage>
</organism>
<dbReference type="STRING" id="32264.T1KYY8"/>
<keyword evidence="5" id="KW-0472">Membrane</keyword>
<evidence type="ECO:0000313" key="7">
    <source>
        <dbReference type="EnsemblMetazoa" id="tetur27g02430.1"/>
    </source>
</evidence>
<dbReference type="GO" id="GO:0015031">
    <property type="term" value="P:protein transport"/>
    <property type="evidence" value="ECO:0007669"/>
    <property type="project" value="UniProtKB-KW"/>
</dbReference>
<dbReference type="InterPro" id="IPR001619">
    <property type="entry name" value="Sec1-like"/>
</dbReference>
<dbReference type="EMBL" id="CAEY01000719">
    <property type="status" value="NOT_ANNOTATED_CDS"/>
    <property type="molecule type" value="Genomic_DNA"/>
</dbReference>
<dbReference type="eggNOG" id="KOG1299">
    <property type="taxonomic scope" value="Eukaryota"/>
</dbReference>
<proteinExistence type="inferred from homology"/>
<gene>
    <name evidence="7" type="primary">107368534</name>
</gene>
<dbReference type="OMA" id="VHQLNNA"/>
<dbReference type="GO" id="GO:0031410">
    <property type="term" value="C:cytoplasmic vesicle"/>
    <property type="evidence" value="ECO:0007669"/>
    <property type="project" value="UniProtKB-ARBA"/>
</dbReference>
<evidence type="ECO:0000313" key="8">
    <source>
        <dbReference type="Proteomes" id="UP000015104"/>
    </source>
</evidence>
<dbReference type="Gene3D" id="3.40.50.1910">
    <property type="match status" value="1"/>
</dbReference>
<dbReference type="AlphaFoldDB" id="T1KYY8"/>
<dbReference type="OrthoDB" id="10266265at2759"/>
<name>T1KYY8_TETUR</name>
<dbReference type="EnsemblMetazoa" id="tetur27g02430.1">
    <property type="protein sequence ID" value="tetur27g02430.1"/>
    <property type="gene ID" value="tetur27g02430"/>
</dbReference>
<evidence type="ECO:0000256" key="1">
    <source>
        <dbReference type="ARBA" id="ARBA00004184"/>
    </source>
</evidence>
<keyword evidence="8" id="KW-1185">Reference proteome</keyword>
<dbReference type="InterPro" id="IPR043127">
    <property type="entry name" value="Sec-1-like_dom3a"/>
</dbReference>
<dbReference type="PIRSF" id="PIRSF005715">
    <property type="entry name" value="VPS45_Sec1"/>
    <property type="match status" value="1"/>
</dbReference>
<dbReference type="Gene3D" id="3.90.830.10">
    <property type="entry name" value="Syntaxin Binding Protein 1, Chain A, domain 2"/>
    <property type="match status" value="1"/>
</dbReference>
<dbReference type="GO" id="GO:0016192">
    <property type="term" value="P:vesicle-mediated transport"/>
    <property type="evidence" value="ECO:0007669"/>
    <property type="project" value="InterPro"/>
</dbReference>
<dbReference type="InterPro" id="IPR036045">
    <property type="entry name" value="Sec1-like_sf"/>
</dbReference>
<evidence type="ECO:0000256" key="5">
    <source>
        <dbReference type="ARBA" id="ARBA00023136"/>
    </source>
</evidence>
<dbReference type="SUPFAM" id="SSF56815">
    <property type="entry name" value="Sec1/munc18-like (SM) proteins"/>
    <property type="match status" value="1"/>
</dbReference>